<feature type="domain" description="EF-hand" evidence="1">
    <location>
        <begin position="121"/>
        <end position="146"/>
    </location>
</feature>
<feature type="domain" description="EF-hand" evidence="1">
    <location>
        <begin position="91"/>
        <end position="113"/>
    </location>
</feature>
<organism evidence="2 3">
    <name type="scientific">Handelsmanbacteria sp. (strain RIFCSPLOWO2_12_FULL_64_10)</name>
    <dbReference type="NCBI Taxonomy" id="1817868"/>
    <lineage>
        <taxon>Bacteria</taxon>
        <taxon>Candidatus Handelsmaniibacteriota</taxon>
    </lineage>
</organism>
<dbReference type="PROSITE" id="PS00018">
    <property type="entry name" value="EF_HAND_1"/>
    <property type="match status" value="2"/>
</dbReference>
<evidence type="ECO:0000313" key="3">
    <source>
        <dbReference type="Proteomes" id="UP000178606"/>
    </source>
</evidence>
<protein>
    <recommendedName>
        <fullName evidence="1">EF-hand domain-containing protein</fullName>
    </recommendedName>
</protein>
<evidence type="ECO:0000313" key="2">
    <source>
        <dbReference type="EMBL" id="OGG46259.1"/>
    </source>
</evidence>
<dbReference type="Gene3D" id="1.10.1330.10">
    <property type="entry name" value="Dockerin domain"/>
    <property type="match status" value="1"/>
</dbReference>
<dbReference type="InterPro" id="IPR018247">
    <property type="entry name" value="EF_Hand_1_Ca_BS"/>
</dbReference>
<dbReference type="EMBL" id="MFKF01000328">
    <property type="protein sequence ID" value="OGG46259.1"/>
    <property type="molecule type" value="Genomic_DNA"/>
</dbReference>
<dbReference type="PROSITE" id="PS50222">
    <property type="entry name" value="EF_HAND_2"/>
    <property type="match status" value="2"/>
</dbReference>
<dbReference type="GO" id="GO:0000272">
    <property type="term" value="P:polysaccharide catabolic process"/>
    <property type="evidence" value="ECO:0007669"/>
    <property type="project" value="InterPro"/>
</dbReference>
<comment type="caution">
    <text evidence="2">The sequence shown here is derived from an EMBL/GenBank/DDBJ whole genome shotgun (WGS) entry which is preliminary data.</text>
</comment>
<name>A0A1F6CAQ6_HANXR</name>
<reference evidence="2 3" key="1">
    <citation type="journal article" date="2016" name="Nat. Commun.">
        <title>Thousands of microbial genomes shed light on interconnected biogeochemical processes in an aquifer system.</title>
        <authorList>
            <person name="Anantharaman K."/>
            <person name="Brown C.T."/>
            <person name="Hug L.A."/>
            <person name="Sharon I."/>
            <person name="Castelle C.J."/>
            <person name="Probst A.J."/>
            <person name="Thomas B.C."/>
            <person name="Singh A."/>
            <person name="Wilkins M.J."/>
            <person name="Karaoz U."/>
            <person name="Brodie E.L."/>
            <person name="Williams K.H."/>
            <person name="Hubbard S.S."/>
            <person name="Banfield J.F."/>
        </authorList>
    </citation>
    <scope>NUCLEOTIDE SEQUENCE [LARGE SCALE GENOMIC DNA]</scope>
    <source>
        <strain evidence="3">RIFCSPLOWO2_12_FULL_64_10</strain>
    </source>
</reference>
<dbReference type="Proteomes" id="UP000178606">
    <property type="component" value="Unassembled WGS sequence"/>
</dbReference>
<accession>A0A1F6CAQ6</accession>
<dbReference type="InterPro" id="IPR036439">
    <property type="entry name" value="Dockerin_dom_sf"/>
</dbReference>
<dbReference type="SUPFAM" id="SSF63446">
    <property type="entry name" value="Type I dockerin domain"/>
    <property type="match status" value="1"/>
</dbReference>
<evidence type="ECO:0000259" key="1">
    <source>
        <dbReference type="PROSITE" id="PS50222"/>
    </source>
</evidence>
<dbReference type="InterPro" id="IPR002048">
    <property type="entry name" value="EF_hand_dom"/>
</dbReference>
<dbReference type="AlphaFoldDB" id="A0A1F6CAQ6"/>
<gene>
    <name evidence="2" type="ORF">A3F84_07880</name>
</gene>
<sequence>MAGCHTGTTASAGMRLDAGFAYDNLLNPPSPTSPRVIPKDPARSLLVQRIEGTITPRMPLGRDPLPQAQIDLIKRWISEGALRAAAGLASDFDGNGKVDFDDFFLFADAFGKKQGEAGFEAKFDLNRNGTVDLDDFFLFAEDFGKPTR</sequence>
<dbReference type="GO" id="GO:0005509">
    <property type="term" value="F:calcium ion binding"/>
    <property type="evidence" value="ECO:0007669"/>
    <property type="project" value="InterPro"/>
</dbReference>
<proteinExistence type="predicted"/>